<dbReference type="PANTHER" id="PTHR30136">
    <property type="entry name" value="HELIX-TURN-HELIX TRANSCRIPTIONAL REGULATOR, ICLR FAMILY"/>
    <property type="match status" value="1"/>
</dbReference>
<dbReference type="Gene3D" id="3.30.450.40">
    <property type="match status" value="1"/>
</dbReference>
<dbReference type="KEGG" id="pstg:E8M01_09320"/>
<dbReference type="InterPro" id="IPR005471">
    <property type="entry name" value="Tscrpt_reg_IclR_N"/>
</dbReference>
<keyword evidence="2" id="KW-0238">DNA-binding</keyword>
<dbReference type="SMART" id="SM00346">
    <property type="entry name" value="HTH_ICLR"/>
    <property type="match status" value="1"/>
</dbReference>
<dbReference type="RefSeq" id="WP_136959868.1">
    <property type="nucleotide sequence ID" value="NZ_CP039690.1"/>
</dbReference>
<reference evidence="7 8" key="1">
    <citation type="submission" date="2019-04" db="EMBL/GenBank/DDBJ databases">
        <title>Phreatobacter aquaticus sp. nov.</title>
        <authorList>
            <person name="Choi A."/>
        </authorList>
    </citation>
    <scope>NUCLEOTIDE SEQUENCE [LARGE SCALE GENOMIC DNA]</scope>
    <source>
        <strain evidence="7 8">KCTC 52518</strain>
    </source>
</reference>
<dbReference type="GO" id="GO:0003700">
    <property type="term" value="F:DNA-binding transcription factor activity"/>
    <property type="evidence" value="ECO:0007669"/>
    <property type="project" value="TreeGrafter"/>
</dbReference>
<keyword evidence="1" id="KW-0805">Transcription regulation</keyword>
<feature type="domain" description="IclR-ED" evidence="6">
    <location>
        <begin position="98"/>
        <end position="280"/>
    </location>
</feature>
<dbReference type="AlphaFoldDB" id="A0A4D7ASG6"/>
<evidence type="ECO:0000313" key="7">
    <source>
        <dbReference type="EMBL" id="QCI64414.1"/>
    </source>
</evidence>
<evidence type="ECO:0000259" key="5">
    <source>
        <dbReference type="PROSITE" id="PS51077"/>
    </source>
</evidence>
<dbReference type="SUPFAM" id="SSF55781">
    <property type="entry name" value="GAF domain-like"/>
    <property type="match status" value="1"/>
</dbReference>
<evidence type="ECO:0000256" key="1">
    <source>
        <dbReference type="ARBA" id="ARBA00023015"/>
    </source>
</evidence>
<accession>A0A4D7ASG6</accession>
<dbReference type="PROSITE" id="PS51078">
    <property type="entry name" value="ICLR_ED"/>
    <property type="match status" value="1"/>
</dbReference>
<protein>
    <submittedName>
        <fullName evidence="7">IclR family transcriptional regulator</fullName>
    </submittedName>
</protein>
<evidence type="ECO:0000256" key="3">
    <source>
        <dbReference type="ARBA" id="ARBA00023163"/>
    </source>
</evidence>
<dbReference type="SUPFAM" id="SSF46785">
    <property type="entry name" value="Winged helix' DNA-binding domain"/>
    <property type="match status" value="1"/>
</dbReference>
<dbReference type="PROSITE" id="PS51077">
    <property type="entry name" value="HTH_ICLR"/>
    <property type="match status" value="1"/>
</dbReference>
<dbReference type="PANTHER" id="PTHR30136:SF33">
    <property type="entry name" value="TRANSCRIPTIONAL REGULATORY PROTEIN"/>
    <property type="match status" value="1"/>
</dbReference>
<dbReference type="Pfam" id="PF09339">
    <property type="entry name" value="HTH_IclR"/>
    <property type="match status" value="1"/>
</dbReference>
<feature type="compositionally biased region" description="Polar residues" evidence="4">
    <location>
        <begin position="1"/>
        <end position="10"/>
    </location>
</feature>
<evidence type="ECO:0000259" key="6">
    <source>
        <dbReference type="PROSITE" id="PS51078"/>
    </source>
</evidence>
<name>A0A4D7ASG6_9HYPH</name>
<dbReference type="EMBL" id="CP039690">
    <property type="protein sequence ID" value="QCI64414.1"/>
    <property type="molecule type" value="Genomic_DNA"/>
</dbReference>
<dbReference type="InterPro" id="IPR036388">
    <property type="entry name" value="WH-like_DNA-bd_sf"/>
</dbReference>
<proteinExistence type="predicted"/>
<keyword evidence="3" id="KW-0804">Transcription</keyword>
<gene>
    <name evidence="7" type="ORF">E8M01_09320</name>
</gene>
<organism evidence="7 8">
    <name type="scientific">Phreatobacter stygius</name>
    <dbReference type="NCBI Taxonomy" id="1940610"/>
    <lineage>
        <taxon>Bacteria</taxon>
        <taxon>Pseudomonadati</taxon>
        <taxon>Pseudomonadota</taxon>
        <taxon>Alphaproteobacteria</taxon>
        <taxon>Hyphomicrobiales</taxon>
        <taxon>Phreatobacteraceae</taxon>
        <taxon>Phreatobacter</taxon>
    </lineage>
</organism>
<evidence type="ECO:0000256" key="2">
    <source>
        <dbReference type="ARBA" id="ARBA00023125"/>
    </source>
</evidence>
<dbReference type="InterPro" id="IPR029016">
    <property type="entry name" value="GAF-like_dom_sf"/>
</dbReference>
<dbReference type="GO" id="GO:0003677">
    <property type="term" value="F:DNA binding"/>
    <property type="evidence" value="ECO:0007669"/>
    <property type="project" value="UniProtKB-KW"/>
</dbReference>
<keyword evidence="8" id="KW-1185">Reference proteome</keyword>
<feature type="domain" description="HTH iclR-type" evidence="5">
    <location>
        <begin position="35"/>
        <end position="97"/>
    </location>
</feature>
<feature type="region of interest" description="Disordered" evidence="4">
    <location>
        <begin position="1"/>
        <end position="28"/>
    </location>
</feature>
<evidence type="ECO:0000313" key="8">
    <source>
        <dbReference type="Proteomes" id="UP000298781"/>
    </source>
</evidence>
<sequence length="280" mass="30848">MAIKSSTPPATRSKVRQGGSGNDLTGDNADDSQVIAALARGLEVLGAFHLGDRQLGNHELATRTGLPKATVSRITFTLAKSGFLSFDQRQRMYHLGPKALNLGFVARADADIRGNLRPMMQQFANETGLNIGLGVRDKDSMLYIDTWEGTALVGLKVYPGFRIPFFTTAMGRAYLAALTQGELQLQLGELARQMVNDGLSREDVDKQIDHYQQYGFAISLGDWVEDIGTIAVPFSRPDRRQIYVISVGGPIYRMTRSVIYDELGPRLIAFRNSIESSTIF</sequence>
<dbReference type="OrthoDB" id="9807558at2"/>
<dbReference type="GO" id="GO:0045892">
    <property type="term" value="P:negative regulation of DNA-templated transcription"/>
    <property type="evidence" value="ECO:0007669"/>
    <property type="project" value="TreeGrafter"/>
</dbReference>
<evidence type="ECO:0000256" key="4">
    <source>
        <dbReference type="SAM" id="MobiDB-lite"/>
    </source>
</evidence>
<dbReference type="InterPro" id="IPR036390">
    <property type="entry name" value="WH_DNA-bd_sf"/>
</dbReference>
<dbReference type="Pfam" id="PF01614">
    <property type="entry name" value="IclR_C"/>
    <property type="match status" value="1"/>
</dbReference>
<dbReference type="Gene3D" id="1.10.10.10">
    <property type="entry name" value="Winged helix-like DNA-binding domain superfamily/Winged helix DNA-binding domain"/>
    <property type="match status" value="1"/>
</dbReference>
<dbReference type="Proteomes" id="UP000298781">
    <property type="component" value="Chromosome"/>
</dbReference>
<dbReference type="InterPro" id="IPR050707">
    <property type="entry name" value="HTH_MetabolicPath_Reg"/>
</dbReference>
<dbReference type="InterPro" id="IPR014757">
    <property type="entry name" value="Tscrpt_reg_IclR_C"/>
</dbReference>